<reference evidence="2" key="1">
    <citation type="submission" date="2018-05" db="EMBL/GenBank/DDBJ databases">
        <authorList>
            <person name="Lanie J.A."/>
            <person name="Ng W.-L."/>
            <person name="Kazmierczak K.M."/>
            <person name="Andrzejewski T.M."/>
            <person name="Davidsen T.M."/>
            <person name="Wayne K.J."/>
            <person name="Tettelin H."/>
            <person name="Glass J.I."/>
            <person name="Rusch D."/>
            <person name="Podicherti R."/>
            <person name="Tsui H.-C.T."/>
            <person name="Winkler M.E."/>
        </authorList>
    </citation>
    <scope>NUCLEOTIDE SEQUENCE</scope>
</reference>
<keyword evidence="1" id="KW-0812">Transmembrane</keyword>
<protein>
    <submittedName>
        <fullName evidence="2">Uncharacterized protein</fullName>
    </submittedName>
</protein>
<dbReference type="AlphaFoldDB" id="A0A382T973"/>
<gene>
    <name evidence="2" type="ORF">METZ01_LOCUS371554</name>
</gene>
<keyword evidence="1" id="KW-1133">Transmembrane helix</keyword>
<organism evidence="2">
    <name type="scientific">marine metagenome</name>
    <dbReference type="NCBI Taxonomy" id="408172"/>
    <lineage>
        <taxon>unclassified sequences</taxon>
        <taxon>metagenomes</taxon>
        <taxon>ecological metagenomes</taxon>
    </lineage>
</organism>
<sequence>MLKKIMQIDRRIIFILVALAVIIPTLLKVSFPITVSEPTRKLYDYIEDLPSGSTVLIAFDYGPSSMAELQPMGMAFLRHCFQKKIRVIGMTLVTDGATLGYEIMQEAAKTTDAIDGEDYVYLGFRPGTIQVMLGMGTTISSIFESDYKEKPLAEIPMMAGIKNYDQIDLVLDLASSSTTEAWIAYINTRYNQKIA</sequence>
<accession>A0A382T973</accession>
<proteinExistence type="predicted"/>
<feature type="non-terminal residue" evidence="2">
    <location>
        <position position="195"/>
    </location>
</feature>
<evidence type="ECO:0000256" key="1">
    <source>
        <dbReference type="SAM" id="Phobius"/>
    </source>
</evidence>
<keyword evidence="1" id="KW-0472">Membrane</keyword>
<dbReference type="EMBL" id="UINC01134886">
    <property type="protein sequence ID" value="SVD18700.1"/>
    <property type="molecule type" value="Genomic_DNA"/>
</dbReference>
<feature type="transmembrane region" description="Helical" evidence="1">
    <location>
        <begin position="12"/>
        <end position="31"/>
    </location>
</feature>
<name>A0A382T973_9ZZZZ</name>
<evidence type="ECO:0000313" key="2">
    <source>
        <dbReference type="EMBL" id="SVD18700.1"/>
    </source>
</evidence>